<feature type="signal peptide" evidence="2">
    <location>
        <begin position="1"/>
        <end position="22"/>
    </location>
</feature>
<name>A0ABT5KTN4_9BURK</name>
<dbReference type="SUPFAM" id="SSF56954">
    <property type="entry name" value="Outer membrane efflux proteins (OEP)"/>
    <property type="match status" value="1"/>
</dbReference>
<gene>
    <name evidence="3" type="ORF">PRZ01_10935</name>
</gene>
<comment type="caution">
    <text evidence="3">The sequence shown here is derived from an EMBL/GenBank/DDBJ whole genome shotgun (WGS) entry which is preliminary data.</text>
</comment>
<accession>A0ABT5KTN4</accession>
<dbReference type="EMBL" id="JAQQXS010000008">
    <property type="protein sequence ID" value="MDC8785708.1"/>
    <property type="molecule type" value="Genomic_DNA"/>
</dbReference>
<dbReference type="InterPro" id="IPR003423">
    <property type="entry name" value="OMP_efflux"/>
</dbReference>
<evidence type="ECO:0000313" key="4">
    <source>
        <dbReference type="Proteomes" id="UP001219862"/>
    </source>
</evidence>
<dbReference type="PANTHER" id="PTHR30203:SF24">
    <property type="entry name" value="BLR4935 PROTEIN"/>
    <property type="match status" value="1"/>
</dbReference>
<dbReference type="Proteomes" id="UP001219862">
    <property type="component" value="Unassembled WGS sequence"/>
</dbReference>
<dbReference type="PANTHER" id="PTHR30203">
    <property type="entry name" value="OUTER MEMBRANE CATION EFFLUX PROTEIN"/>
    <property type="match status" value="1"/>
</dbReference>
<keyword evidence="2" id="KW-0732">Signal</keyword>
<evidence type="ECO:0000256" key="2">
    <source>
        <dbReference type="SAM" id="SignalP"/>
    </source>
</evidence>
<reference evidence="3 4" key="1">
    <citation type="submission" date="2022-10" db="EMBL/GenBank/DDBJ databases">
        <title>paucibacter sp. hw8 Genome sequencing.</title>
        <authorList>
            <person name="Park S."/>
        </authorList>
    </citation>
    <scope>NUCLEOTIDE SEQUENCE [LARGE SCALE GENOMIC DNA]</scope>
    <source>
        <strain evidence="4">hw8</strain>
    </source>
</reference>
<comment type="similarity">
    <text evidence="1">Belongs to the outer membrane factor (OMF) (TC 1.B.17) family.</text>
</comment>
<proteinExistence type="inferred from homology"/>
<keyword evidence="4" id="KW-1185">Reference proteome</keyword>
<evidence type="ECO:0000256" key="1">
    <source>
        <dbReference type="ARBA" id="ARBA00007613"/>
    </source>
</evidence>
<feature type="chain" id="PRO_5046115109" evidence="2">
    <location>
        <begin position="23"/>
        <end position="405"/>
    </location>
</feature>
<dbReference type="Pfam" id="PF02321">
    <property type="entry name" value="OEP"/>
    <property type="match status" value="2"/>
</dbReference>
<sequence length="405" mass="42703">MRKLLWPLGLAATLFSPFFSHAQTSNAPLTLAGTLERVLAYSPGISAALHEVEATQGAIQQAGALRNPTFSTVVEDTRRDTRTTTATLDFVLELGGQRGARVNVATRASEIAQAQLSHARAQARASAIAGYFTMLLAQERSKLAANSAELAARGAEAVARRVAAGKVSPVDAMRARVDAANAGLEWAQAQAELQGARQALAALWGESAPVDFAVEGDVTAVPSRDSVAALALELEDAPMLRAGRLEAERRRAQVEVERGKALPDVTLSVGAKRDNEAGRTQAVIGLSMPLPVFDRNQGAVSEAGKRAQQADDELALLRTRALTELQQAASQLALARSSLQVLMGAVLPAAQEALAAATQGFDAGKFGLIDVLDAQRSLLQARTRYLNTLATAYQAATAIDRVLGR</sequence>
<organism evidence="3 4">
    <name type="scientific">Roseateles koreensis</name>
    <dbReference type="NCBI Taxonomy" id="2987526"/>
    <lineage>
        <taxon>Bacteria</taxon>
        <taxon>Pseudomonadati</taxon>
        <taxon>Pseudomonadota</taxon>
        <taxon>Betaproteobacteria</taxon>
        <taxon>Burkholderiales</taxon>
        <taxon>Sphaerotilaceae</taxon>
        <taxon>Roseateles</taxon>
    </lineage>
</organism>
<dbReference type="InterPro" id="IPR010131">
    <property type="entry name" value="MdtP/NodT-like"/>
</dbReference>
<dbReference type="Gene3D" id="1.20.1600.10">
    <property type="entry name" value="Outer membrane efflux proteins (OEP)"/>
    <property type="match status" value="1"/>
</dbReference>
<dbReference type="RefSeq" id="WP_273596815.1">
    <property type="nucleotide sequence ID" value="NZ_JAQQXS010000008.1"/>
</dbReference>
<protein>
    <submittedName>
        <fullName evidence="3">TolC family protein</fullName>
    </submittedName>
</protein>
<evidence type="ECO:0000313" key="3">
    <source>
        <dbReference type="EMBL" id="MDC8785708.1"/>
    </source>
</evidence>